<dbReference type="GO" id="GO:0016042">
    <property type="term" value="P:lipid catabolic process"/>
    <property type="evidence" value="ECO:0007669"/>
    <property type="project" value="InterPro"/>
</dbReference>
<dbReference type="Pfam" id="PF05506">
    <property type="entry name" value="PLipase_C_C"/>
    <property type="match status" value="2"/>
</dbReference>
<sequence>MDTRRDFLKKAALLAGSAGFTDGLPASIQRALAIAPKPGTTYLDAEHVVVLMQENRSFDHCYGMLRGVRGFNDPRAITLPDNKPVWLQTNRAGQTYAPFRLNLRDTKATWMSSLPHSWTNQVDARNGGKYDKWLDAKPSGNPAYAQMPLTMGYYDRNDIPFYYALADAFTICDQNFCSSLTGTTPNRLFFWTGTVRENADALARVRNEDLDYDKPADWKTFPERLEDNGISWRIYQNEISLPSGLNGDEDAWLSNFTDNPLEWFSQYNVRASASYQRYRLHLLDTLPGEISALEKQLAELPTDSSEQGKLTRTLAQKQQWLTTLTNEKPVSVEQLSARERALHEKAFTTNTGDPDYRSLTKHTYQDGDTQREVLIPKGDVLHQFRSDVQSGTLPTVSWVVAPENFSDHPGAPWYGAWYLSEMIDILTKNPEVWQKTIFILAYDENDGYFDHIPPFVAPHPDRPETGKTTDGLDTKAEHVSPAQEHRRTVKNPQHDARDGAIGLGYRVPLVIASPWSRGGYVNSEVFDHTSVLQFLEGFIGKKYGKDVRETNISPWRRTVCGDLTSVFRPYNGEPIALPTFVPKDPFFESVHKAKFKQVPSNFHPLSADEIRTAGQPSESGSVLPRQEPGTRPACPLPYELSANGRLNQQTNTFDISLSAGNERFGKRAAGAPFMLYNMADHSVRDYALTPGTHLFDSLPLAADGTYAFRVYGPNGFFRDFTGNSLALMPTISVALAPKSATPELQIRLTNPNPTQPLLIELSDESYRTEKQQVTLAGGRSALIRWPLSDSRGWYDFSIRPSGPGTNATGHRFAGRVETGAETISDPAMG</sequence>
<dbReference type="PANTHER" id="PTHR31956:SF1">
    <property type="entry name" value="NON-SPECIFIC PHOSPHOLIPASE C1"/>
    <property type="match status" value="1"/>
</dbReference>
<keyword evidence="3" id="KW-0378">Hydrolase</keyword>
<protein>
    <recommendedName>
        <fullName evidence="2">phospholipase C</fullName>
        <ecNumber evidence="2">3.1.4.3</ecNumber>
    </recommendedName>
</protein>
<dbReference type="InterPro" id="IPR017767">
    <property type="entry name" value="PC-PLC"/>
</dbReference>
<feature type="region of interest" description="Disordered" evidence="4">
    <location>
        <begin position="475"/>
        <end position="495"/>
    </location>
</feature>
<evidence type="ECO:0000259" key="5">
    <source>
        <dbReference type="Pfam" id="PF05506"/>
    </source>
</evidence>
<dbReference type="InterPro" id="IPR006311">
    <property type="entry name" value="TAT_signal"/>
</dbReference>
<feature type="region of interest" description="Disordered" evidence="4">
    <location>
        <begin position="613"/>
        <end position="632"/>
    </location>
</feature>
<evidence type="ECO:0000313" key="6">
    <source>
        <dbReference type="EMBL" id="QJD79185.1"/>
    </source>
</evidence>
<dbReference type="NCBIfam" id="TIGR03396">
    <property type="entry name" value="PC_PLC"/>
    <property type="match status" value="1"/>
</dbReference>
<dbReference type="Gene3D" id="3.40.720.10">
    <property type="entry name" value="Alkaline Phosphatase, subunit A"/>
    <property type="match status" value="2"/>
</dbReference>
<feature type="domain" description="Bacterial phospholipase C C-terminal" evidence="5">
    <location>
        <begin position="632"/>
        <end position="723"/>
    </location>
</feature>
<dbReference type="EMBL" id="CP051677">
    <property type="protein sequence ID" value="QJD79185.1"/>
    <property type="molecule type" value="Genomic_DNA"/>
</dbReference>
<comment type="similarity">
    <text evidence="1">Belongs to the bacterial phospholipase C family.</text>
</comment>
<feature type="domain" description="Bacterial phospholipase C C-terminal" evidence="5">
    <location>
        <begin position="734"/>
        <end position="799"/>
    </location>
</feature>
<accession>A0A7L5DM35</accession>
<dbReference type="EC" id="3.1.4.3" evidence="2"/>
<dbReference type="InterPro" id="IPR007312">
    <property type="entry name" value="Phosphoesterase"/>
</dbReference>
<evidence type="ECO:0000313" key="7">
    <source>
        <dbReference type="Proteomes" id="UP000501128"/>
    </source>
</evidence>
<evidence type="ECO:0000256" key="2">
    <source>
        <dbReference type="ARBA" id="ARBA00012018"/>
    </source>
</evidence>
<proteinExistence type="inferred from homology"/>
<dbReference type="Proteomes" id="UP000501128">
    <property type="component" value="Chromosome"/>
</dbReference>
<evidence type="ECO:0000256" key="1">
    <source>
        <dbReference type="ARBA" id="ARBA00009717"/>
    </source>
</evidence>
<dbReference type="InterPro" id="IPR019546">
    <property type="entry name" value="TAT_signal_bac_arc"/>
</dbReference>
<dbReference type="PANTHER" id="PTHR31956">
    <property type="entry name" value="NON-SPECIFIC PHOSPHOLIPASE C4-RELATED"/>
    <property type="match status" value="1"/>
</dbReference>
<gene>
    <name evidence="6" type="ORF">HH216_12735</name>
</gene>
<dbReference type="RefSeq" id="WP_169551151.1">
    <property type="nucleotide sequence ID" value="NZ_CP051677.1"/>
</dbReference>
<dbReference type="GO" id="GO:0034480">
    <property type="term" value="F:phosphatidylcholine phospholipase C activity"/>
    <property type="evidence" value="ECO:0007669"/>
    <property type="project" value="UniProtKB-EC"/>
</dbReference>
<dbReference type="KEGG" id="srho:HH216_12735"/>
<keyword evidence="7" id="KW-1185">Reference proteome</keyword>
<evidence type="ECO:0000256" key="3">
    <source>
        <dbReference type="ARBA" id="ARBA00022801"/>
    </source>
</evidence>
<name>A0A7L5DM35_9BACT</name>
<dbReference type="Pfam" id="PF04185">
    <property type="entry name" value="Phosphoesterase"/>
    <property type="match status" value="2"/>
</dbReference>
<evidence type="ECO:0000256" key="4">
    <source>
        <dbReference type="SAM" id="MobiDB-lite"/>
    </source>
</evidence>
<organism evidence="6 7">
    <name type="scientific">Spirosoma rhododendri</name>
    <dbReference type="NCBI Taxonomy" id="2728024"/>
    <lineage>
        <taxon>Bacteria</taxon>
        <taxon>Pseudomonadati</taxon>
        <taxon>Bacteroidota</taxon>
        <taxon>Cytophagia</taxon>
        <taxon>Cytophagales</taxon>
        <taxon>Cytophagaceae</taxon>
        <taxon>Spirosoma</taxon>
    </lineage>
</organism>
<dbReference type="InterPro" id="IPR017850">
    <property type="entry name" value="Alkaline_phosphatase_core_sf"/>
</dbReference>
<dbReference type="NCBIfam" id="TIGR01409">
    <property type="entry name" value="TAT_signal_seq"/>
    <property type="match status" value="1"/>
</dbReference>
<reference evidence="6 7" key="1">
    <citation type="submission" date="2020-04" db="EMBL/GenBank/DDBJ databases">
        <title>Genome sequencing of novel species.</title>
        <authorList>
            <person name="Heo J."/>
            <person name="Kim S.-J."/>
            <person name="Kim J.-S."/>
            <person name="Hong S.-B."/>
            <person name="Kwon S.-W."/>
        </authorList>
    </citation>
    <scope>NUCLEOTIDE SEQUENCE [LARGE SCALE GENOMIC DNA]</scope>
    <source>
        <strain evidence="6 7">CJU-R4</strain>
    </source>
</reference>
<dbReference type="AlphaFoldDB" id="A0A7L5DM35"/>
<dbReference type="InterPro" id="IPR008475">
    <property type="entry name" value="PLipase_C_C"/>
</dbReference>
<dbReference type="PROSITE" id="PS51318">
    <property type="entry name" value="TAT"/>
    <property type="match status" value="1"/>
</dbReference>